<evidence type="ECO:0000256" key="2">
    <source>
        <dbReference type="ARBA" id="ARBA00022475"/>
    </source>
</evidence>
<dbReference type="RefSeq" id="WP_179493119.1">
    <property type="nucleotide sequence ID" value="NZ_JACCCW010000002.1"/>
</dbReference>
<protein>
    <submittedName>
        <fullName evidence="10">Putative permease</fullName>
    </submittedName>
</protein>
<dbReference type="InterPro" id="IPR050250">
    <property type="entry name" value="Macrolide_Exporter_MacB"/>
</dbReference>
<feature type="transmembrane region" description="Helical" evidence="7">
    <location>
        <begin position="773"/>
        <end position="795"/>
    </location>
</feature>
<dbReference type="InterPro" id="IPR025857">
    <property type="entry name" value="MacB_PCD"/>
</dbReference>
<feature type="transmembrane region" description="Helical" evidence="7">
    <location>
        <begin position="277"/>
        <end position="299"/>
    </location>
</feature>
<feature type="transmembrane region" description="Helical" evidence="7">
    <location>
        <begin position="325"/>
        <end position="349"/>
    </location>
</feature>
<keyword evidence="5 7" id="KW-0472">Membrane</keyword>
<dbReference type="AlphaFoldDB" id="A0A7Y9PK15"/>
<keyword evidence="11" id="KW-1185">Reference proteome</keyword>
<feature type="transmembrane region" description="Helical" evidence="7">
    <location>
        <begin position="423"/>
        <end position="442"/>
    </location>
</feature>
<dbReference type="PANTHER" id="PTHR30572:SF4">
    <property type="entry name" value="ABC TRANSPORTER PERMEASE YTRF"/>
    <property type="match status" value="1"/>
</dbReference>
<feature type="transmembrane region" description="Helical" evidence="7">
    <location>
        <begin position="21"/>
        <end position="44"/>
    </location>
</feature>
<feature type="transmembrane region" description="Helical" evidence="7">
    <location>
        <begin position="685"/>
        <end position="711"/>
    </location>
</feature>
<comment type="caution">
    <text evidence="10">The sequence shown here is derived from an EMBL/GenBank/DDBJ whole genome shotgun (WGS) entry which is preliminary data.</text>
</comment>
<feature type="domain" description="ABC3 transporter permease C-terminal" evidence="8">
    <location>
        <begin position="689"/>
        <end position="802"/>
    </location>
</feature>
<evidence type="ECO:0000256" key="4">
    <source>
        <dbReference type="ARBA" id="ARBA00022989"/>
    </source>
</evidence>
<accession>A0A7Y9PK15</accession>
<name>A0A7Y9PK15_9BACT</name>
<keyword evidence="3 7" id="KW-0812">Transmembrane</keyword>
<gene>
    <name evidence="10" type="ORF">HDF17_003606</name>
</gene>
<dbReference type="EMBL" id="JACCCW010000002">
    <property type="protein sequence ID" value="NYF81286.1"/>
    <property type="molecule type" value="Genomic_DNA"/>
</dbReference>
<reference evidence="10 11" key="1">
    <citation type="submission" date="2020-07" db="EMBL/GenBank/DDBJ databases">
        <title>Genomic Encyclopedia of Type Strains, Phase IV (KMG-V): Genome sequencing to study the core and pangenomes of soil and plant-associated prokaryotes.</title>
        <authorList>
            <person name="Whitman W."/>
        </authorList>
    </citation>
    <scope>NUCLEOTIDE SEQUENCE [LARGE SCALE GENOMIC DNA]</scope>
    <source>
        <strain evidence="10 11">X4EP2</strain>
    </source>
</reference>
<evidence type="ECO:0000313" key="10">
    <source>
        <dbReference type="EMBL" id="NYF81286.1"/>
    </source>
</evidence>
<dbReference type="GO" id="GO:0022857">
    <property type="term" value="F:transmembrane transporter activity"/>
    <property type="evidence" value="ECO:0007669"/>
    <property type="project" value="TreeGrafter"/>
</dbReference>
<feature type="domain" description="MacB-like periplasmic core" evidence="9">
    <location>
        <begin position="430"/>
        <end position="652"/>
    </location>
</feature>
<evidence type="ECO:0000256" key="6">
    <source>
        <dbReference type="ARBA" id="ARBA00038076"/>
    </source>
</evidence>
<feature type="domain" description="ABC3 transporter permease C-terminal" evidence="8">
    <location>
        <begin position="281"/>
        <end position="399"/>
    </location>
</feature>
<dbReference type="PANTHER" id="PTHR30572">
    <property type="entry name" value="MEMBRANE COMPONENT OF TRANSPORTER-RELATED"/>
    <property type="match status" value="1"/>
</dbReference>
<feature type="transmembrane region" description="Helical" evidence="7">
    <location>
        <begin position="741"/>
        <end position="761"/>
    </location>
</feature>
<keyword evidence="2" id="KW-1003">Cell membrane</keyword>
<proteinExistence type="inferred from homology"/>
<dbReference type="InterPro" id="IPR017800">
    <property type="entry name" value="ADOP"/>
</dbReference>
<evidence type="ECO:0000256" key="3">
    <source>
        <dbReference type="ARBA" id="ARBA00022692"/>
    </source>
</evidence>
<sequence length="809" mass="87382">MQDLRYAIRQLRKNSGFALTTILTLALGIGATTAIFSLVNAVLLRPLPFPEQDRLMWLHQQDHSLPGIVPEALSYPDYFDWRAQNHTFSGIASYHSLAVTLETSGEAQHLDAQTVSANLFQVLGVAPMLGRDLRWDDEKPGNHTVMLSYSLWQSSFGSAKDIAGTTIKLGNNDYVVAGVMPKSFQFPLEGPAPALWVSLADDTTGKSPSTGQRGNDSLSVIGRLKPGVTLEQAKADLNLVAVNLARQYPDSNKWYTSALMELELQHMIGDTRVALRVLFGAVTLVLLIACANVAGLLLARGSRRSAEFALRAAIGASRAEIIRQLLVESVVLSLCGGVAGVALAFGLLRGMVRLMLFDIPRVEYASIDASALVFAMVISVVTGLLFGVLPAWRMSHLEPVQALREGTRSVAGSRGQHRLHNGLVVAQTAIGLVLLVGSGLLIRSFVHILNVDPGFDPRRVLTARVGVPFDRLAHDQHLQFYNQLVARLSTLPGVQSVSAGWPLPMSDSNASVSFSIAGKPIAKADHPSESIGIVLPGYFATMRIPLLSGRTFGEQDGTKTVPVMMINQAFARKYFPGENPIGKHIQADLGDDVIEHPMREVVGVVGDIKRKGLTADVEPQYFLPYTQAVITNPFLTIRTSGDPAAIENALRAAVHEMDKGVPVYQVSTLETYISKSVAQPRFQTLLLSCFAAIALMLSAIGLYGLLSYMVVQRTLEIGLRMALGAQRTDVLRMIVRRGLTLALIGLIAGLAVSAMMARLLSGMLYGVGPSDPVTFATVTALLLLVSLTASTVPAYRAARLDPMETLREQ</sequence>
<keyword evidence="4 7" id="KW-1133">Transmembrane helix</keyword>
<dbReference type="Pfam" id="PF12704">
    <property type="entry name" value="MacB_PCD"/>
    <property type="match status" value="2"/>
</dbReference>
<evidence type="ECO:0000256" key="5">
    <source>
        <dbReference type="ARBA" id="ARBA00023136"/>
    </source>
</evidence>
<evidence type="ECO:0000313" key="11">
    <source>
        <dbReference type="Proteomes" id="UP000589520"/>
    </source>
</evidence>
<evidence type="ECO:0000259" key="9">
    <source>
        <dbReference type="Pfam" id="PF12704"/>
    </source>
</evidence>
<organism evidence="10 11">
    <name type="scientific">Granulicella arctica</name>
    <dbReference type="NCBI Taxonomy" id="940613"/>
    <lineage>
        <taxon>Bacteria</taxon>
        <taxon>Pseudomonadati</taxon>
        <taxon>Acidobacteriota</taxon>
        <taxon>Terriglobia</taxon>
        <taxon>Terriglobales</taxon>
        <taxon>Acidobacteriaceae</taxon>
        <taxon>Granulicella</taxon>
    </lineage>
</organism>
<comment type="subcellular location">
    <subcellularLocation>
        <location evidence="1">Cell membrane</location>
        <topology evidence="1">Multi-pass membrane protein</topology>
    </subcellularLocation>
</comment>
<dbReference type="GO" id="GO:0005886">
    <property type="term" value="C:plasma membrane"/>
    <property type="evidence" value="ECO:0007669"/>
    <property type="project" value="UniProtKB-SubCell"/>
</dbReference>
<dbReference type="Proteomes" id="UP000589520">
    <property type="component" value="Unassembled WGS sequence"/>
</dbReference>
<dbReference type="InterPro" id="IPR003838">
    <property type="entry name" value="ABC3_permease_C"/>
</dbReference>
<dbReference type="Pfam" id="PF02687">
    <property type="entry name" value="FtsX"/>
    <property type="match status" value="2"/>
</dbReference>
<feature type="domain" description="MacB-like periplasmic core" evidence="9">
    <location>
        <begin position="19"/>
        <end position="237"/>
    </location>
</feature>
<evidence type="ECO:0000259" key="8">
    <source>
        <dbReference type="Pfam" id="PF02687"/>
    </source>
</evidence>
<comment type="similarity">
    <text evidence="6">Belongs to the ABC-4 integral membrane protein family.</text>
</comment>
<dbReference type="NCBIfam" id="TIGR03434">
    <property type="entry name" value="ADOP"/>
    <property type="match status" value="1"/>
</dbReference>
<evidence type="ECO:0000256" key="7">
    <source>
        <dbReference type="SAM" id="Phobius"/>
    </source>
</evidence>
<evidence type="ECO:0000256" key="1">
    <source>
        <dbReference type="ARBA" id="ARBA00004651"/>
    </source>
</evidence>
<feature type="transmembrane region" description="Helical" evidence="7">
    <location>
        <begin position="369"/>
        <end position="389"/>
    </location>
</feature>